<keyword evidence="2" id="KW-1185">Reference proteome</keyword>
<dbReference type="EMBL" id="JACIEG010000003">
    <property type="protein sequence ID" value="MBB3969220.1"/>
    <property type="molecule type" value="Genomic_DNA"/>
</dbReference>
<gene>
    <name evidence="1" type="ORF">GGR35_001823</name>
</gene>
<protein>
    <submittedName>
        <fullName evidence="1">Uncharacterized protein</fullName>
    </submittedName>
</protein>
<dbReference type="RefSeq" id="WP_260172193.1">
    <property type="nucleotide sequence ID" value="NZ_BMCZ01000002.1"/>
</dbReference>
<name>A0ABR6I858_9SPHI</name>
<proteinExistence type="predicted"/>
<organism evidence="1 2">
    <name type="scientific">Mucilaginibacter phyllosphaerae</name>
    <dbReference type="NCBI Taxonomy" id="1812349"/>
    <lineage>
        <taxon>Bacteria</taxon>
        <taxon>Pseudomonadati</taxon>
        <taxon>Bacteroidota</taxon>
        <taxon>Sphingobacteriia</taxon>
        <taxon>Sphingobacteriales</taxon>
        <taxon>Sphingobacteriaceae</taxon>
        <taxon>Mucilaginibacter</taxon>
    </lineage>
</organism>
<sequence length="42" mass="4897">MKIAYKKSNKTENDTCLVINLRKLPTLKEIHYALTEFPGRFA</sequence>
<evidence type="ECO:0000313" key="1">
    <source>
        <dbReference type="EMBL" id="MBB3969220.1"/>
    </source>
</evidence>
<accession>A0ABR6I858</accession>
<dbReference type="Proteomes" id="UP000583101">
    <property type="component" value="Unassembled WGS sequence"/>
</dbReference>
<reference evidence="1 2" key="1">
    <citation type="submission" date="2020-08" db="EMBL/GenBank/DDBJ databases">
        <title>Genomic Encyclopedia of Type Strains, Phase IV (KMG-IV): sequencing the most valuable type-strain genomes for metagenomic binning, comparative biology and taxonomic classification.</title>
        <authorList>
            <person name="Goeker M."/>
        </authorList>
    </citation>
    <scope>NUCLEOTIDE SEQUENCE [LARGE SCALE GENOMIC DNA]</scope>
    <source>
        <strain evidence="1 2">DSM 100995</strain>
    </source>
</reference>
<evidence type="ECO:0000313" key="2">
    <source>
        <dbReference type="Proteomes" id="UP000583101"/>
    </source>
</evidence>
<comment type="caution">
    <text evidence="1">The sequence shown here is derived from an EMBL/GenBank/DDBJ whole genome shotgun (WGS) entry which is preliminary data.</text>
</comment>